<dbReference type="GO" id="GO:0043565">
    <property type="term" value="F:sequence-specific DNA binding"/>
    <property type="evidence" value="ECO:0007669"/>
    <property type="project" value="TreeGrafter"/>
</dbReference>
<reference evidence="6 7" key="1">
    <citation type="submission" date="2017-03" db="EMBL/GenBank/DDBJ databases">
        <authorList>
            <person name="Afonso C.L."/>
            <person name="Miller P.J."/>
            <person name="Scott M.A."/>
            <person name="Spackman E."/>
            <person name="Goraichik I."/>
            <person name="Dimitrov K.M."/>
            <person name="Suarez D.L."/>
            <person name="Swayne D.E."/>
        </authorList>
    </citation>
    <scope>NUCLEOTIDE SEQUENCE [LARGE SCALE GENOMIC DNA]</scope>
    <source>
        <strain evidence="6 7">CECT 7023</strain>
    </source>
</reference>
<dbReference type="GO" id="GO:0006351">
    <property type="term" value="P:DNA-templated transcription"/>
    <property type="evidence" value="ECO:0007669"/>
    <property type="project" value="TreeGrafter"/>
</dbReference>
<accession>A0A1Y5TE16</accession>
<keyword evidence="4" id="KW-0804">Transcription</keyword>
<evidence type="ECO:0000256" key="1">
    <source>
        <dbReference type="ARBA" id="ARBA00009437"/>
    </source>
</evidence>
<dbReference type="InterPro" id="IPR036388">
    <property type="entry name" value="WH-like_DNA-bd_sf"/>
</dbReference>
<dbReference type="PANTHER" id="PTHR30537">
    <property type="entry name" value="HTH-TYPE TRANSCRIPTIONAL REGULATOR"/>
    <property type="match status" value="1"/>
</dbReference>
<dbReference type="FunFam" id="1.10.10.10:FF:000001">
    <property type="entry name" value="LysR family transcriptional regulator"/>
    <property type="match status" value="1"/>
</dbReference>
<dbReference type="InterPro" id="IPR036390">
    <property type="entry name" value="WH_DNA-bd_sf"/>
</dbReference>
<keyword evidence="3" id="KW-0238">DNA-binding</keyword>
<evidence type="ECO:0000313" key="6">
    <source>
        <dbReference type="EMBL" id="SLN61664.1"/>
    </source>
</evidence>
<dbReference type="GO" id="GO:0003700">
    <property type="term" value="F:DNA-binding transcription factor activity"/>
    <property type="evidence" value="ECO:0007669"/>
    <property type="project" value="InterPro"/>
</dbReference>
<dbReference type="PANTHER" id="PTHR30537:SF3">
    <property type="entry name" value="TRANSCRIPTIONAL REGULATORY PROTEIN"/>
    <property type="match status" value="1"/>
</dbReference>
<dbReference type="Proteomes" id="UP000193900">
    <property type="component" value="Unassembled WGS sequence"/>
</dbReference>
<organism evidence="6 7">
    <name type="scientific">Roseisalinus antarcticus</name>
    <dbReference type="NCBI Taxonomy" id="254357"/>
    <lineage>
        <taxon>Bacteria</taxon>
        <taxon>Pseudomonadati</taxon>
        <taxon>Pseudomonadota</taxon>
        <taxon>Alphaproteobacteria</taxon>
        <taxon>Rhodobacterales</taxon>
        <taxon>Roseobacteraceae</taxon>
        <taxon>Roseisalinus</taxon>
    </lineage>
</organism>
<evidence type="ECO:0000313" key="7">
    <source>
        <dbReference type="Proteomes" id="UP000193900"/>
    </source>
</evidence>
<dbReference type="RefSeq" id="WP_085879690.1">
    <property type="nucleotide sequence ID" value="NZ_FWFZ01000015.1"/>
</dbReference>
<evidence type="ECO:0000256" key="2">
    <source>
        <dbReference type="ARBA" id="ARBA00023015"/>
    </source>
</evidence>
<dbReference type="PROSITE" id="PS50931">
    <property type="entry name" value="HTH_LYSR"/>
    <property type="match status" value="1"/>
</dbReference>
<dbReference type="Gene3D" id="1.10.10.10">
    <property type="entry name" value="Winged helix-like DNA-binding domain superfamily/Winged helix DNA-binding domain"/>
    <property type="match status" value="1"/>
</dbReference>
<dbReference type="AlphaFoldDB" id="A0A1Y5TE16"/>
<protein>
    <submittedName>
        <fullName evidence="6">HTH-type transcriptional regulator GltC</fullName>
    </submittedName>
</protein>
<dbReference type="Pfam" id="PF00126">
    <property type="entry name" value="HTH_1"/>
    <property type="match status" value="1"/>
</dbReference>
<dbReference type="InterPro" id="IPR000847">
    <property type="entry name" value="LysR_HTH_N"/>
</dbReference>
<name>A0A1Y5TE16_9RHOB</name>
<evidence type="ECO:0000259" key="5">
    <source>
        <dbReference type="PROSITE" id="PS50931"/>
    </source>
</evidence>
<keyword evidence="2" id="KW-0805">Transcription regulation</keyword>
<dbReference type="SUPFAM" id="SSF46785">
    <property type="entry name" value="Winged helix' DNA-binding domain"/>
    <property type="match status" value="1"/>
</dbReference>
<keyword evidence="7" id="KW-1185">Reference proteome</keyword>
<dbReference type="InterPro" id="IPR058163">
    <property type="entry name" value="LysR-type_TF_proteobact-type"/>
</dbReference>
<dbReference type="OrthoDB" id="9804958at2"/>
<comment type="similarity">
    <text evidence="1">Belongs to the LysR transcriptional regulatory family.</text>
</comment>
<sequence>MARPQRLPKLQLIQSFAQVAEHGSLAAAAKAVGGSPATLSRHVSSLEAELGVTLFERRGDGLALTASGAALFAHAADVTAAANRFAAAASGQDQGLDGTIRI</sequence>
<proteinExistence type="inferred from homology"/>
<feature type="domain" description="HTH lysR-type" evidence="5">
    <location>
        <begin position="8"/>
        <end position="65"/>
    </location>
</feature>
<dbReference type="EMBL" id="FWFZ01000015">
    <property type="protein sequence ID" value="SLN61664.1"/>
    <property type="molecule type" value="Genomic_DNA"/>
</dbReference>
<gene>
    <name evidence="6" type="primary">gltC</name>
    <name evidence="6" type="ORF">ROA7023_02878</name>
</gene>
<evidence type="ECO:0000256" key="3">
    <source>
        <dbReference type="ARBA" id="ARBA00023125"/>
    </source>
</evidence>
<evidence type="ECO:0000256" key="4">
    <source>
        <dbReference type="ARBA" id="ARBA00023163"/>
    </source>
</evidence>